<accession>A0A6P7G3I2</accession>
<name>A0A6P7G3I2_DIAVI</name>
<sequence>MEVKQEIDEERCKVEIVDEADEVLLDGCKYEIKEESNRQSTQDTYDSFDLKKCPIKTEIEHGNELDQFEENQETEKDNRRWGFFPGRNEDWKSVVRRNCPLEE</sequence>
<dbReference type="PROSITE" id="PS00039">
    <property type="entry name" value="DEAD_ATP_HELICASE"/>
    <property type="match status" value="1"/>
</dbReference>
<dbReference type="InParanoid" id="A0A6P7G3I2"/>
<protein>
    <submittedName>
        <fullName evidence="1">Uncharacterized protein LOC114333777 isoform X1</fullName>
    </submittedName>
</protein>
<organism evidence="1">
    <name type="scientific">Diabrotica virgifera virgifera</name>
    <name type="common">western corn rootworm</name>
    <dbReference type="NCBI Taxonomy" id="50390"/>
    <lineage>
        <taxon>Eukaryota</taxon>
        <taxon>Metazoa</taxon>
        <taxon>Ecdysozoa</taxon>
        <taxon>Arthropoda</taxon>
        <taxon>Hexapoda</taxon>
        <taxon>Insecta</taxon>
        <taxon>Pterygota</taxon>
        <taxon>Neoptera</taxon>
        <taxon>Endopterygota</taxon>
        <taxon>Coleoptera</taxon>
        <taxon>Polyphaga</taxon>
        <taxon>Cucujiformia</taxon>
        <taxon>Chrysomeloidea</taxon>
        <taxon>Chrysomelidae</taxon>
        <taxon>Galerucinae</taxon>
        <taxon>Diabroticina</taxon>
        <taxon>Diabroticites</taxon>
        <taxon>Diabrotica</taxon>
    </lineage>
</organism>
<reference evidence="1" key="1">
    <citation type="submission" date="2025-08" db="UniProtKB">
        <authorList>
            <consortium name="RefSeq"/>
        </authorList>
    </citation>
    <scope>IDENTIFICATION</scope>
    <source>
        <tissue evidence="1">Whole insect</tissue>
    </source>
</reference>
<dbReference type="AlphaFoldDB" id="A0A6P7G3I2"/>
<dbReference type="RefSeq" id="XP_028139583.1">
    <property type="nucleotide sequence ID" value="XM_028283782.1"/>
</dbReference>
<dbReference type="InterPro" id="IPR000629">
    <property type="entry name" value="RNA-helicase_DEAD-box_CS"/>
</dbReference>
<evidence type="ECO:0000313" key="1">
    <source>
        <dbReference type="RefSeq" id="XP_028139583.1"/>
    </source>
</evidence>
<gene>
    <name evidence="1" type="primary">LOC114333777</name>
</gene>
<proteinExistence type="predicted"/>